<evidence type="ECO:0000256" key="2">
    <source>
        <dbReference type="SAM" id="SignalP"/>
    </source>
</evidence>
<dbReference type="EMBL" id="MU007028">
    <property type="protein sequence ID" value="KAF2431987.1"/>
    <property type="molecule type" value="Genomic_DNA"/>
</dbReference>
<evidence type="ECO:0000256" key="1">
    <source>
        <dbReference type="SAM" id="MobiDB-lite"/>
    </source>
</evidence>
<comment type="caution">
    <text evidence="3">The sequence shown here is derived from an EMBL/GenBank/DDBJ whole genome shotgun (WGS) entry which is preliminary data.</text>
</comment>
<dbReference type="Gene3D" id="3.40.50.1820">
    <property type="entry name" value="alpha/beta hydrolase"/>
    <property type="match status" value="1"/>
</dbReference>
<evidence type="ECO:0000313" key="3">
    <source>
        <dbReference type="EMBL" id="KAF2431987.1"/>
    </source>
</evidence>
<dbReference type="PANTHER" id="PTHR33428:SF14">
    <property type="entry name" value="CARBOXYLESTERASE TYPE B DOMAIN-CONTAINING PROTEIN"/>
    <property type="match status" value="1"/>
</dbReference>
<dbReference type="PANTHER" id="PTHR33428">
    <property type="entry name" value="CHLOROPHYLLASE-2, CHLOROPLASTIC"/>
    <property type="match status" value="1"/>
</dbReference>
<name>A0A9P4NUR4_9PEZI</name>
<proteinExistence type="predicted"/>
<dbReference type="InterPro" id="IPR029058">
    <property type="entry name" value="AB_hydrolase_fold"/>
</dbReference>
<evidence type="ECO:0000313" key="4">
    <source>
        <dbReference type="Proteomes" id="UP000800235"/>
    </source>
</evidence>
<feature type="region of interest" description="Disordered" evidence="1">
    <location>
        <begin position="21"/>
        <end position="45"/>
    </location>
</feature>
<feature type="signal peptide" evidence="2">
    <location>
        <begin position="1"/>
        <end position="16"/>
    </location>
</feature>
<organism evidence="3 4">
    <name type="scientific">Tothia fuscella</name>
    <dbReference type="NCBI Taxonomy" id="1048955"/>
    <lineage>
        <taxon>Eukaryota</taxon>
        <taxon>Fungi</taxon>
        <taxon>Dikarya</taxon>
        <taxon>Ascomycota</taxon>
        <taxon>Pezizomycotina</taxon>
        <taxon>Dothideomycetes</taxon>
        <taxon>Pleosporomycetidae</taxon>
        <taxon>Venturiales</taxon>
        <taxon>Cylindrosympodiaceae</taxon>
        <taxon>Tothia</taxon>
    </lineage>
</organism>
<dbReference type="Proteomes" id="UP000800235">
    <property type="component" value="Unassembled WGS sequence"/>
</dbReference>
<sequence length="306" mass="31807">MRFALLALAVVAAAFPQEEETAAAPAPGPVKGTPPTGGAAPVAPAGGQLAGAGAVPGTLASGPYKSAYWAEPTLPTHTIFGPIAPPANLKMPVMIWGNGACSGNGTYFKRSLYEVASRGFFVIANGNPTGGAGTTSALQKASLNWIEKNAGKGKWANVDGKRIAVAGQSCGGLETYDVATDPRVSVVGIFNSGEFGTPSKSTKVTKPIFYFLGGSSDIAYANGERDYKALPATTPKWKGNLPVGHMATWSTTNGGKFGKAEWMWLDYTLRGSKTSQAFFLGEGAKADGWVVESKNMDKYTPLPAYT</sequence>
<dbReference type="OrthoDB" id="2141514at2759"/>
<protein>
    <submittedName>
        <fullName evidence="3">Uncharacterized protein</fullName>
    </submittedName>
</protein>
<dbReference type="AlphaFoldDB" id="A0A9P4NUR4"/>
<accession>A0A9P4NUR4</accession>
<keyword evidence="4" id="KW-1185">Reference proteome</keyword>
<reference evidence="3" key="1">
    <citation type="journal article" date="2020" name="Stud. Mycol.">
        <title>101 Dothideomycetes genomes: a test case for predicting lifestyles and emergence of pathogens.</title>
        <authorList>
            <person name="Haridas S."/>
            <person name="Albert R."/>
            <person name="Binder M."/>
            <person name="Bloem J."/>
            <person name="Labutti K."/>
            <person name="Salamov A."/>
            <person name="Andreopoulos B."/>
            <person name="Baker S."/>
            <person name="Barry K."/>
            <person name="Bills G."/>
            <person name="Bluhm B."/>
            <person name="Cannon C."/>
            <person name="Castanera R."/>
            <person name="Culley D."/>
            <person name="Daum C."/>
            <person name="Ezra D."/>
            <person name="Gonzalez J."/>
            <person name="Henrissat B."/>
            <person name="Kuo A."/>
            <person name="Liang C."/>
            <person name="Lipzen A."/>
            <person name="Lutzoni F."/>
            <person name="Magnuson J."/>
            <person name="Mondo S."/>
            <person name="Nolan M."/>
            <person name="Ohm R."/>
            <person name="Pangilinan J."/>
            <person name="Park H.-J."/>
            <person name="Ramirez L."/>
            <person name="Alfaro M."/>
            <person name="Sun H."/>
            <person name="Tritt A."/>
            <person name="Yoshinaga Y."/>
            <person name="Zwiers L.-H."/>
            <person name="Turgeon B."/>
            <person name="Goodwin S."/>
            <person name="Spatafora J."/>
            <person name="Crous P."/>
            <person name="Grigoriev I."/>
        </authorList>
    </citation>
    <scope>NUCLEOTIDE SEQUENCE</scope>
    <source>
        <strain evidence="3">CBS 130266</strain>
    </source>
</reference>
<gene>
    <name evidence="3" type="ORF">EJ08DRAFT_677857</name>
</gene>
<keyword evidence="2" id="KW-0732">Signal</keyword>
<dbReference type="SUPFAM" id="SSF53474">
    <property type="entry name" value="alpha/beta-Hydrolases"/>
    <property type="match status" value="1"/>
</dbReference>
<feature type="chain" id="PRO_5040110594" evidence="2">
    <location>
        <begin position="17"/>
        <end position="306"/>
    </location>
</feature>